<dbReference type="Gene3D" id="1.50.10.20">
    <property type="match status" value="1"/>
</dbReference>
<organism evidence="1 2">
    <name type="scientific">Lysobacter korlensis</name>
    <dbReference type="NCBI Taxonomy" id="553636"/>
    <lineage>
        <taxon>Bacteria</taxon>
        <taxon>Pseudomonadati</taxon>
        <taxon>Pseudomonadota</taxon>
        <taxon>Gammaproteobacteria</taxon>
        <taxon>Lysobacterales</taxon>
        <taxon>Lysobacteraceae</taxon>
        <taxon>Lysobacter</taxon>
    </lineage>
</organism>
<evidence type="ECO:0008006" key="3">
    <source>
        <dbReference type="Google" id="ProtNLM"/>
    </source>
</evidence>
<dbReference type="EMBL" id="JBHLTG010000002">
    <property type="protein sequence ID" value="MFC0678515.1"/>
    <property type="molecule type" value="Genomic_DNA"/>
</dbReference>
<evidence type="ECO:0000313" key="1">
    <source>
        <dbReference type="EMBL" id="MFC0678515.1"/>
    </source>
</evidence>
<dbReference type="Proteomes" id="UP001589896">
    <property type="component" value="Unassembled WGS sequence"/>
</dbReference>
<dbReference type="RefSeq" id="WP_386668441.1">
    <property type="nucleotide sequence ID" value="NZ_JBHLTG010000002.1"/>
</dbReference>
<proteinExistence type="predicted"/>
<name>A0ABV6RNE3_9GAMM</name>
<dbReference type="InterPro" id="IPR008930">
    <property type="entry name" value="Terpenoid_cyclase/PrenylTrfase"/>
</dbReference>
<evidence type="ECO:0000313" key="2">
    <source>
        <dbReference type="Proteomes" id="UP001589896"/>
    </source>
</evidence>
<accession>A0ABV6RNE3</accession>
<gene>
    <name evidence="1" type="ORF">ACFFGH_11765</name>
</gene>
<protein>
    <recommendedName>
        <fullName evidence="3">Squalene cyclase</fullName>
    </recommendedName>
</protein>
<keyword evidence="2" id="KW-1185">Reference proteome</keyword>
<reference evidence="1 2" key="1">
    <citation type="submission" date="2024-09" db="EMBL/GenBank/DDBJ databases">
        <authorList>
            <person name="Sun Q."/>
            <person name="Mori K."/>
        </authorList>
    </citation>
    <scope>NUCLEOTIDE SEQUENCE [LARGE SCALE GENOMIC DNA]</scope>
    <source>
        <strain evidence="1 2">KCTC 23076</strain>
    </source>
</reference>
<dbReference type="SUPFAM" id="SSF48239">
    <property type="entry name" value="Terpenoid cyclases/Protein prenyltransferases"/>
    <property type="match status" value="1"/>
</dbReference>
<sequence length="313" mass="35929">MNPVLEKNVLDWLLDSDPSIRWQVMRDVTDAPPDEVAAERARVAREGWGARLLELQDESGTWAGDVYNPPYRGVTFTLDLLQRLGIDPAADETRRAIAKVHDLRADDWGGDPFFAGETEPCVNGRILGEAAYFGELDYADRILERLLADELGDGGWNCEAPGNSNVSSFDTTICVLEGYLDYENAVGATPAITEARRRGEEYMLERRLFRRKSTGEIIDKQFVNFGFPPQYFYDVLRGLEYFRASGRQPEERMREAIDLVRDKRQEDGRWLLDTRYREWGGLFFTLDEEVGEPSRWNTLRALRVLRWAERGGF</sequence>
<comment type="caution">
    <text evidence="1">The sequence shown here is derived from an EMBL/GenBank/DDBJ whole genome shotgun (WGS) entry which is preliminary data.</text>
</comment>